<dbReference type="GO" id="GO:0016020">
    <property type="term" value="C:membrane"/>
    <property type="evidence" value="ECO:0007669"/>
    <property type="project" value="UniProtKB-SubCell"/>
</dbReference>
<dbReference type="PANTHER" id="PTHR36460:SF1">
    <property type="entry name" value="UPF0132 DOMAIN PROTEIN (AFU_ORTHOLOGUE AFUA_3G10255)"/>
    <property type="match status" value="1"/>
</dbReference>
<reference evidence="7" key="1">
    <citation type="submission" date="2023-01" db="EMBL/GenBank/DDBJ databases">
        <title>The chitinases involved in constricting ring structure development in the nematode-trapping fungus Drechslerella dactyloides.</title>
        <authorList>
            <person name="Wang R."/>
            <person name="Zhang L."/>
            <person name="Tang P."/>
            <person name="Li S."/>
            <person name="Liang L."/>
        </authorList>
    </citation>
    <scope>NUCLEOTIDE SEQUENCE</scope>
    <source>
        <strain evidence="7">YMF1.00031</strain>
    </source>
</reference>
<feature type="region of interest" description="Disordered" evidence="5">
    <location>
        <begin position="69"/>
        <end position="132"/>
    </location>
</feature>
<comment type="subcellular location">
    <subcellularLocation>
        <location evidence="1">Membrane</location>
        <topology evidence="1">Multi-pass membrane protein</topology>
    </subcellularLocation>
</comment>
<evidence type="ECO:0000256" key="2">
    <source>
        <dbReference type="ARBA" id="ARBA00022692"/>
    </source>
</evidence>
<name>A0AAD6J217_DREDA</name>
<evidence type="ECO:0000313" key="8">
    <source>
        <dbReference type="Proteomes" id="UP001221413"/>
    </source>
</evidence>
<keyword evidence="8" id="KW-1185">Reference proteome</keyword>
<feature type="transmembrane region" description="Helical" evidence="6">
    <location>
        <begin position="196"/>
        <end position="214"/>
    </location>
</feature>
<sequence>MQSHLLQKTRCRQHPTASSRRRPGQPANHETAVAAARRTHFEVRRTTLLLHRPSLCISVTTTAMSDWAPYQSTDPEAQRSSLRSPPPGSSFFGGSSSPPPPQSHVHNPWGDSRSYSPSNVIQPESNAVASGSNAGAGAGAVTGFGSNREFVNQFETSLPIRLDVEAALAYILLPPAGGVLLLLLEHNSDYVRFHAWQSALLFTGMFILHIIFSWSGFFSWLLFFGDLSLIVYLSVRAYSDADTLDRFEIPYVGAWASSFVDEE</sequence>
<keyword evidence="4 6" id="KW-0472">Membrane</keyword>
<dbReference type="AlphaFoldDB" id="A0AAD6J217"/>
<evidence type="ECO:0000256" key="5">
    <source>
        <dbReference type="SAM" id="MobiDB-lite"/>
    </source>
</evidence>
<evidence type="ECO:0000256" key="1">
    <source>
        <dbReference type="ARBA" id="ARBA00004141"/>
    </source>
</evidence>
<dbReference type="PANTHER" id="PTHR36460">
    <property type="entry name" value="UPF0132 DOMAIN PROTEIN (AFU_ORTHOLOGUE AFUA_3G10255)"/>
    <property type="match status" value="1"/>
</dbReference>
<comment type="caution">
    <text evidence="7">The sequence shown here is derived from an EMBL/GenBank/DDBJ whole genome shotgun (WGS) entry which is preliminary data.</text>
</comment>
<feature type="compositionally biased region" description="Basic residues" evidence="5">
    <location>
        <begin position="7"/>
        <end position="23"/>
    </location>
</feature>
<evidence type="ECO:0000256" key="3">
    <source>
        <dbReference type="ARBA" id="ARBA00022989"/>
    </source>
</evidence>
<feature type="compositionally biased region" description="Polar residues" evidence="5">
    <location>
        <begin position="113"/>
        <end position="124"/>
    </location>
</feature>
<keyword evidence="3 6" id="KW-1133">Transmembrane helix</keyword>
<proteinExistence type="predicted"/>
<feature type="region of interest" description="Disordered" evidence="5">
    <location>
        <begin position="1"/>
        <end position="31"/>
    </location>
</feature>
<organism evidence="7 8">
    <name type="scientific">Drechslerella dactyloides</name>
    <name type="common">Nematode-trapping fungus</name>
    <name type="synonym">Arthrobotrys dactyloides</name>
    <dbReference type="NCBI Taxonomy" id="74499"/>
    <lineage>
        <taxon>Eukaryota</taxon>
        <taxon>Fungi</taxon>
        <taxon>Dikarya</taxon>
        <taxon>Ascomycota</taxon>
        <taxon>Pezizomycotina</taxon>
        <taxon>Orbiliomycetes</taxon>
        <taxon>Orbiliales</taxon>
        <taxon>Orbiliaceae</taxon>
        <taxon>Drechslerella</taxon>
    </lineage>
</organism>
<accession>A0AAD6J217</accession>
<evidence type="ECO:0000256" key="4">
    <source>
        <dbReference type="ARBA" id="ARBA00023136"/>
    </source>
</evidence>
<keyword evidence="2 6" id="KW-0812">Transmembrane</keyword>
<gene>
    <name evidence="7" type="ORF">Dda_3144</name>
</gene>
<feature type="transmembrane region" description="Helical" evidence="6">
    <location>
        <begin position="220"/>
        <end position="238"/>
    </location>
</feature>
<feature type="transmembrane region" description="Helical" evidence="6">
    <location>
        <begin position="167"/>
        <end position="184"/>
    </location>
</feature>
<dbReference type="EMBL" id="JAQGDS010000003">
    <property type="protein sequence ID" value="KAJ6262337.1"/>
    <property type="molecule type" value="Genomic_DNA"/>
</dbReference>
<evidence type="ECO:0000256" key="6">
    <source>
        <dbReference type="SAM" id="Phobius"/>
    </source>
</evidence>
<feature type="compositionally biased region" description="Low complexity" evidence="5">
    <location>
        <begin position="78"/>
        <end position="96"/>
    </location>
</feature>
<protein>
    <submittedName>
        <fullName evidence="7">Uncharacterized protein</fullName>
    </submittedName>
</protein>
<evidence type="ECO:0000313" key="7">
    <source>
        <dbReference type="EMBL" id="KAJ6262337.1"/>
    </source>
</evidence>
<dbReference type="Proteomes" id="UP001221413">
    <property type="component" value="Unassembled WGS sequence"/>
</dbReference>